<dbReference type="PANTHER" id="PTHR11138">
    <property type="entry name" value="METHIONYL-TRNA FORMYLTRANSFERASE"/>
    <property type="match status" value="1"/>
</dbReference>
<organism evidence="8 9">
    <name type="scientific">Patiriisocius marinistellae</name>
    <dbReference type="NCBI Taxonomy" id="2494560"/>
    <lineage>
        <taxon>Bacteria</taxon>
        <taxon>Pseudomonadati</taxon>
        <taxon>Bacteroidota</taxon>
        <taxon>Flavobacteriia</taxon>
        <taxon>Flavobacteriales</taxon>
        <taxon>Flavobacteriaceae</taxon>
        <taxon>Patiriisocius</taxon>
    </lineage>
</organism>
<gene>
    <name evidence="5 8" type="primary">fmt</name>
    <name evidence="8" type="ORF">ULMS_15180</name>
</gene>
<evidence type="ECO:0000256" key="5">
    <source>
        <dbReference type="HAMAP-Rule" id="MF_00182"/>
    </source>
</evidence>
<evidence type="ECO:0000256" key="2">
    <source>
        <dbReference type="ARBA" id="ARBA00012261"/>
    </source>
</evidence>
<dbReference type="GO" id="GO:0004479">
    <property type="term" value="F:methionyl-tRNA formyltransferase activity"/>
    <property type="evidence" value="ECO:0007669"/>
    <property type="project" value="UniProtKB-UniRule"/>
</dbReference>
<dbReference type="CDD" id="cd08646">
    <property type="entry name" value="FMT_core_Met-tRNA-FMT_N"/>
    <property type="match status" value="1"/>
</dbReference>
<proteinExistence type="inferred from homology"/>
<dbReference type="Proteomes" id="UP000326994">
    <property type="component" value="Unassembled WGS sequence"/>
</dbReference>
<evidence type="ECO:0000259" key="6">
    <source>
        <dbReference type="Pfam" id="PF00551"/>
    </source>
</evidence>
<feature type="domain" description="Formyl transferase N-terminal" evidence="6">
    <location>
        <begin position="6"/>
        <end position="182"/>
    </location>
</feature>
<keyword evidence="3 5" id="KW-0808">Transferase</keyword>
<dbReference type="NCBIfam" id="TIGR00460">
    <property type="entry name" value="fmt"/>
    <property type="match status" value="1"/>
</dbReference>
<dbReference type="InterPro" id="IPR002376">
    <property type="entry name" value="Formyl_transf_N"/>
</dbReference>
<dbReference type="Gene3D" id="3.40.50.12230">
    <property type="match status" value="1"/>
</dbReference>
<comment type="similarity">
    <text evidence="1 5">Belongs to the Fmt family.</text>
</comment>
<comment type="function">
    <text evidence="5">Attaches a formyl group to the free amino group of methionyl-tRNA(fMet). The formyl group appears to play a dual role in the initiator identity of N-formylmethionyl-tRNA by promoting its recognition by IF2 and preventing the misappropriation of this tRNA by the elongation apparatus.</text>
</comment>
<dbReference type="EMBL" id="BKCF01000002">
    <property type="protein sequence ID" value="GEQ86010.1"/>
    <property type="molecule type" value="Genomic_DNA"/>
</dbReference>
<dbReference type="InterPro" id="IPR005793">
    <property type="entry name" value="Formyl_trans_C"/>
</dbReference>
<feature type="binding site" evidence="5">
    <location>
        <begin position="112"/>
        <end position="115"/>
    </location>
    <ligand>
        <name>(6S)-5,6,7,8-tetrahydrofolate</name>
        <dbReference type="ChEBI" id="CHEBI:57453"/>
    </ligand>
</feature>
<name>A0A5J4FVI7_9FLAO</name>
<evidence type="ECO:0000256" key="3">
    <source>
        <dbReference type="ARBA" id="ARBA00022679"/>
    </source>
</evidence>
<protein>
    <recommendedName>
        <fullName evidence="2 5">Methionyl-tRNA formyltransferase</fullName>
        <ecNumber evidence="2 5">2.1.2.9</ecNumber>
    </recommendedName>
</protein>
<comment type="catalytic activity">
    <reaction evidence="5">
        <text>L-methionyl-tRNA(fMet) + (6R)-10-formyltetrahydrofolate = N-formyl-L-methionyl-tRNA(fMet) + (6S)-5,6,7,8-tetrahydrofolate + H(+)</text>
        <dbReference type="Rhea" id="RHEA:24380"/>
        <dbReference type="Rhea" id="RHEA-COMP:9952"/>
        <dbReference type="Rhea" id="RHEA-COMP:9953"/>
        <dbReference type="ChEBI" id="CHEBI:15378"/>
        <dbReference type="ChEBI" id="CHEBI:57453"/>
        <dbReference type="ChEBI" id="CHEBI:78530"/>
        <dbReference type="ChEBI" id="CHEBI:78844"/>
        <dbReference type="ChEBI" id="CHEBI:195366"/>
        <dbReference type="EC" id="2.1.2.9"/>
    </reaction>
</comment>
<dbReference type="Pfam" id="PF00551">
    <property type="entry name" value="Formyl_trans_N"/>
    <property type="match status" value="1"/>
</dbReference>
<dbReference type="GO" id="GO:0005829">
    <property type="term" value="C:cytosol"/>
    <property type="evidence" value="ECO:0007669"/>
    <property type="project" value="TreeGrafter"/>
</dbReference>
<evidence type="ECO:0000313" key="9">
    <source>
        <dbReference type="Proteomes" id="UP000326994"/>
    </source>
</evidence>
<comment type="caution">
    <text evidence="8">The sequence shown here is derived from an EMBL/GenBank/DDBJ whole genome shotgun (WGS) entry which is preliminary data.</text>
</comment>
<evidence type="ECO:0000259" key="7">
    <source>
        <dbReference type="Pfam" id="PF02911"/>
    </source>
</evidence>
<keyword evidence="9" id="KW-1185">Reference proteome</keyword>
<dbReference type="HAMAP" id="MF_00182">
    <property type="entry name" value="Formyl_trans"/>
    <property type="match status" value="1"/>
</dbReference>
<dbReference type="InterPro" id="IPR005794">
    <property type="entry name" value="Fmt"/>
</dbReference>
<dbReference type="RefSeq" id="WP_151893946.1">
    <property type="nucleotide sequence ID" value="NZ_BKCF01000002.1"/>
</dbReference>
<dbReference type="SUPFAM" id="SSF53328">
    <property type="entry name" value="Formyltransferase"/>
    <property type="match status" value="1"/>
</dbReference>
<dbReference type="AlphaFoldDB" id="A0A5J4FVI7"/>
<dbReference type="InterPro" id="IPR044135">
    <property type="entry name" value="Met-tRNA-FMT_C"/>
</dbReference>
<feature type="domain" description="Formyl transferase C-terminal" evidence="7">
    <location>
        <begin position="212"/>
        <end position="322"/>
    </location>
</feature>
<dbReference type="PANTHER" id="PTHR11138:SF5">
    <property type="entry name" value="METHIONYL-TRNA FORMYLTRANSFERASE, MITOCHONDRIAL"/>
    <property type="match status" value="1"/>
</dbReference>
<dbReference type="EC" id="2.1.2.9" evidence="2 5"/>
<reference evidence="8 9" key="1">
    <citation type="submission" date="2019-08" db="EMBL/GenBank/DDBJ databases">
        <title>Ulvibacter marinistellae sp. nov., isolated from a starfish, Patiria pectinifera.</title>
        <authorList>
            <person name="Kawano K."/>
            <person name="Ushijima N."/>
            <person name="Kihara M."/>
            <person name="Itoh H."/>
        </authorList>
    </citation>
    <scope>NUCLEOTIDE SEQUENCE [LARGE SCALE GENOMIC DNA]</scope>
    <source>
        <strain evidence="8 9">KK4</strain>
    </source>
</reference>
<evidence type="ECO:0000313" key="8">
    <source>
        <dbReference type="EMBL" id="GEQ86010.1"/>
    </source>
</evidence>
<dbReference type="InterPro" id="IPR041711">
    <property type="entry name" value="Met-tRNA-FMT_N"/>
</dbReference>
<dbReference type="InterPro" id="IPR011034">
    <property type="entry name" value="Formyl_transferase-like_C_sf"/>
</dbReference>
<accession>A0A5J4FVI7</accession>
<dbReference type="Pfam" id="PF02911">
    <property type="entry name" value="Formyl_trans_C"/>
    <property type="match status" value="1"/>
</dbReference>
<keyword evidence="4 5" id="KW-0648">Protein biosynthesis</keyword>
<dbReference type="OrthoDB" id="9802815at2"/>
<evidence type="ECO:0000256" key="4">
    <source>
        <dbReference type="ARBA" id="ARBA00022917"/>
    </source>
</evidence>
<dbReference type="InterPro" id="IPR036477">
    <property type="entry name" value="Formyl_transf_N_sf"/>
</dbReference>
<dbReference type="CDD" id="cd08704">
    <property type="entry name" value="Met_tRNA_FMT_C"/>
    <property type="match status" value="1"/>
</dbReference>
<sequence>MKRDLRIVFMGTPEFAVGVLSTLVEAGKNIVGVITAPDRPSGRGRKLTGSAVKEYAVSQDIPVLQPTNLKNEDFLTELKALNANLHIVVAFRMLPKVVWAMPEYGTFNLHASLLPQYRGAAPINWAIINKESKTGVTTFFIDEKIDTGEIILKDEVQINRDETVGTLHDTLMEVGSNLVVKTVKAIAKGDVTTIPQPKNVSGETLDLKEAPKLTPENTYIDWNASMETIDAFVRGLNPYPGAWSYLIQGEDKQKVKIFNVAEILNTEEIFSDINISEEKVTGDVFVKGKRLFVKLTKEVLEILEIQLPGKRRMKTKDLLNGYSFDVSCKMFANPHSH</sequence>
<evidence type="ECO:0000256" key="1">
    <source>
        <dbReference type="ARBA" id="ARBA00010699"/>
    </source>
</evidence>
<dbReference type="SUPFAM" id="SSF50486">
    <property type="entry name" value="FMT C-terminal domain-like"/>
    <property type="match status" value="1"/>
</dbReference>